<dbReference type="Gene3D" id="2.60.40.1320">
    <property type="entry name" value="SRS domain"/>
    <property type="match status" value="2"/>
</dbReference>
<dbReference type="RefSeq" id="XP_029220834.1">
    <property type="nucleotide sequence ID" value="XM_029363468.1"/>
</dbReference>
<dbReference type="InterPro" id="IPR036755">
    <property type="entry name" value="SRS_dom_sf"/>
</dbReference>
<dbReference type="Pfam" id="PF04092">
    <property type="entry name" value="SAG"/>
    <property type="match status" value="2"/>
</dbReference>
<comment type="caution">
    <text evidence="2">The sequence shown here is derived from an EMBL/GenBank/DDBJ whole genome shotgun (WGS) entry which is preliminary data.</text>
</comment>
<gene>
    <name evidence="2" type="ORF">BESB_050170</name>
</gene>
<dbReference type="AlphaFoldDB" id="A0A2A9MFQ1"/>
<keyword evidence="3" id="KW-1185">Reference proteome</keyword>
<evidence type="ECO:0000313" key="2">
    <source>
        <dbReference type="EMBL" id="PFH36825.1"/>
    </source>
</evidence>
<accession>A0A2A9MFQ1</accession>
<dbReference type="OrthoDB" id="331501at2759"/>
<dbReference type="Proteomes" id="UP000224006">
    <property type="component" value="Chromosome III"/>
</dbReference>
<name>A0A2A9MFQ1_BESBE</name>
<dbReference type="InterPro" id="IPR028352">
    <property type="entry name" value="Surface_antig_SAG1"/>
</dbReference>
<dbReference type="KEGG" id="bbes:BESB_050170"/>
<organism evidence="2 3">
    <name type="scientific">Besnoitia besnoiti</name>
    <name type="common">Apicomplexan protozoan</name>
    <dbReference type="NCBI Taxonomy" id="94643"/>
    <lineage>
        <taxon>Eukaryota</taxon>
        <taxon>Sar</taxon>
        <taxon>Alveolata</taxon>
        <taxon>Apicomplexa</taxon>
        <taxon>Conoidasida</taxon>
        <taxon>Coccidia</taxon>
        <taxon>Eucoccidiorida</taxon>
        <taxon>Eimeriorina</taxon>
        <taxon>Sarcocystidae</taxon>
        <taxon>Besnoitia</taxon>
    </lineage>
</organism>
<evidence type="ECO:0000259" key="1">
    <source>
        <dbReference type="Pfam" id="PF04092"/>
    </source>
</evidence>
<feature type="domain" description="SRS" evidence="1">
    <location>
        <begin position="95"/>
        <end position="224"/>
    </location>
</feature>
<dbReference type="GO" id="GO:0016020">
    <property type="term" value="C:membrane"/>
    <property type="evidence" value="ECO:0007669"/>
    <property type="project" value="InterPro"/>
</dbReference>
<reference evidence="2 3" key="1">
    <citation type="submission" date="2017-09" db="EMBL/GenBank/DDBJ databases">
        <title>Genome sequencing of Besnoitia besnoiti strain Bb-Ger1.</title>
        <authorList>
            <person name="Schares G."/>
            <person name="Venepally P."/>
            <person name="Lorenzi H.A."/>
        </authorList>
    </citation>
    <scope>NUCLEOTIDE SEQUENCE [LARGE SCALE GENOMIC DNA]</scope>
    <source>
        <strain evidence="2 3">Bb-Ger1</strain>
    </source>
</reference>
<evidence type="ECO:0000313" key="3">
    <source>
        <dbReference type="Proteomes" id="UP000224006"/>
    </source>
</evidence>
<dbReference type="GeneID" id="40309947"/>
<dbReference type="VEuPathDB" id="ToxoDB:BESB_050170"/>
<feature type="domain" description="SRS" evidence="1">
    <location>
        <begin position="2"/>
        <end position="84"/>
    </location>
</feature>
<dbReference type="PRINTS" id="PR01801">
    <property type="entry name" value="SURFCEANTIGN"/>
</dbReference>
<dbReference type="SUPFAM" id="SSF74877">
    <property type="entry name" value="Major surface antigen p30, SAG1"/>
    <property type="match status" value="2"/>
</dbReference>
<dbReference type="InterPro" id="IPR007226">
    <property type="entry name" value="SRS_dom"/>
</dbReference>
<protein>
    <submittedName>
        <fullName evidence="2">SAG-related sequence</fullName>
    </submittedName>
</protein>
<dbReference type="EMBL" id="NWUJ01000003">
    <property type="protein sequence ID" value="PFH36825.1"/>
    <property type="molecule type" value="Genomic_DNA"/>
</dbReference>
<proteinExistence type="predicted"/>
<sequence>MVCPSGTPDVAECKGDHATKCIPVGSLLSGDASNIKWEDLSKINEQCTQKVLTIPKINFPYVDEGFVVGCVASEQSKCTVNVAISARATVTEDRTVKCAYGTGSNAKHHEIRLSPSQNSFTIMCGDKGEVLPTNYSTAFCPILDKNADAKTECSESYTSVLPAYTEGWWKTDSQNSFVLTIPSDKFPENEAKIMVGCQKMDKVAEKKEPTPGPTSSVCSVEVTIEGSGAPSSSATVSPGILAVIVLVAGAANAISSKSYIV</sequence>